<accession>A0AAD3XPH7</accession>
<dbReference type="Proteomes" id="UP001279734">
    <property type="component" value="Unassembled WGS sequence"/>
</dbReference>
<name>A0AAD3XPH7_NEPGR</name>
<dbReference type="InterPro" id="IPR010979">
    <property type="entry name" value="Ribosomal_uS13-like_H2TH"/>
</dbReference>
<dbReference type="Gene3D" id="1.10.8.50">
    <property type="match status" value="1"/>
</dbReference>
<dbReference type="GO" id="GO:0019104">
    <property type="term" value="F:DNA N-glycosylase activity"/>
    <property type="evidence" value="ECO:0007669"/>
    <property type="project" value="TreeGrafter"/>
</dbReference>
<dbReference type="EMBL" id="BSYO01000012">
    <property type="protein sequence ID" value="GMH12597.1"/>
    <property type="molecule type" value="Genomic_DNA"/>
</dbReference>
<keyword evidence="2" id="KW-1185">Reference proteome</keyword>
<dbReference type="GO" id="GO:0006284">
    <property type="term" value="P:base-excision repair"/>
    <property type="evidence" value="ECO:0007669"/>
    <property type="project" value="TreeGrafter"/>
</dbReference>
<dbReference type="GO" id="GO:0003676">
    <property type="term" value="F:nucleic acid binding"/>
    <property type="evidence" value="ECO:0007669"/>
    <property type="project" value="InterPro"/>
</dbReference>
<dbReference type="GO" id="GO:0003906">
    <property type="term" value="F:DNA-(apurinic or apyrimidinic site) endonuclease activity"/>
    <property type="evidence" value="ECO:0007669"/>
    <property type="project" value="TreeGrafter"/>
</dbReference>
<dbReference type="PANTHER" id="PTHR22993:SF9">
    <property type="entry name" value="FORMAMIDOPYRIMIDINE-DNA GLYCOSYLASE"/>
    <property type="match status" value="1"/>
</dbReference>
<dbReference type="GO" id="GO:0005634">
    <property type="term" value="C:nucleus"/>
    <property type="evidence" value="ECO:0007669"/>
    <property type="project" value="TreeGrafter"/>
</dbReference>
<gene>
    <name evidence="1" type="ORF">Nepgr_014438</name>
</gene>
<dbReference type="AlphaFoldDB" id="A0AAD3XPH7"/>
<evidence type="ECO:0000313" key="1">
    <source>
        <dbReference type="EMBL" id="GMH12597.1"/>
    </source>
</evidence>
<protein>
    <submittedName>
        <fullName evidence="1">Uncharacterized protein</fullName>
    </submittedName>
</protein>
<dbReference type="PANTHER" id="PTHR22993">
    <property type="entry name" value="FORMAMIDOPYRIMIDINE-DNA GLYCOSYLASE"/>
    <property type="match status" value="1"/>
</dbReference>
<dbReference type="SUPFAM" id="SSF46946">
    <property type="entry name" value="S13-like H2TH domain"/>
    <property type="match status" value="1"/>
</dbReference>
<organism evidence="1 2">
    <name type="scientific">Nepenthes gracilis</name>
    <name type="common">Slender pitcher plant</name>
    <dbReference type="NCBI Taxonomy" id="150966"/>
    <lineage>
        <taxon>Eukaryota</taxon>
        <taxon>Viridiplantae</taxon>
        <taxon>Streptophyta</taxon>
        <taxon>Embryophyta</taxon>
        <taxon>Tracheophyta</taxon>
        <taxon>Spermatophyta</taxon>
        <taxon>Magnoliopsida</taxon>
        <taxon>eudicotyledons</taxon>
        <taxon>Gunneridae</taxon>
        <taxon>Pentapetalae</taxon>
        <taxon>Caryophyllales</taxon>
        <taxon>Nepenthaceae</taxon>
        <taxon>Nepenthes</taxon>
    </lineage>
</organism>
<sequence length="93" mass="10264">MSFTDMRRFAKVRLLDDPASVPPISELGPDALLEPMSVDELYSSLRKKKLGIKALLLDQSQMACLPPYGKTVRPGFEPGWELGLMLVVVSSKS</sequence>
<evidence type="ECO:0000313" key="2">
    <source>
        <dbReference type="Proteomes" id="UP001279734"/>
    </source>
</evidence>
<proteinExistence type="predicted"/>
<reference evidence="1" key="1">
    <citation type="submission" date="2023-05" db="EMBL/GenBank/DDBJ databases">
        <title>Nepenthes gracilis genome sequencing.</title>
        <authorList>
            <person name="Fukushima K."/>
        </authorList>
    </citation>
    <scope>NUCLEOTIDE SEQUENCE</scope>
    <source>
        <strain evidence="1">SING2019-196</strain>
    </source>
</reference>
<comment type="caution">
    <text evidence="1">The sequence shown here is derived from an EMBL/GenBank/DDBJ whole genome shotgun (WGS) entry which is preliminary data.</text>
</comment>